<gene>
    <name evidence="1" type="ORF">VpaE1_085</name>
</gene>
<keyword evidence="2" id="KW-1185">Reference proteome</keyword>
<dbReference type="KEGG" id="vg:24722103"/>
<dbReference type="GeneID" id="24722103"/>
<evidence type="ECO:0000313" key="2">
    <source>
        <dbReference type="Proteomes" id="UP000030212"/>
    </source>
</evidence>
<organism evidence="1 2">
    <name type="scientific">Escherichia phage vB_EcoM-VpaE1</name>
    <dbReference type="NCBI Taxonomy" id="1555238"/>
    <lineage>
        <taxon>Viruses</taxon>
        <taxon>Duplodnaviria</taxon>
        <taxon>Heunggongvirae</taxon>
        <taxon>Uroviricota</taxon>
        <taxon>Caudoviricetes</taxon>
        <taxon>Andersonviridae</taxon>
        <taxon>Ounavirinae</taxon>
        <taxon>Felixounavirus</taxon>
        <taxon>Felixounavirus VpaE1</taxon>
    </lineage>
</organism>
<dbReference type="Proteomes" id="UP000030212">
    <property type="component" value="Genome"/>
</dbReference>
<accession>A0A0A0RLH8</accession>
<dbReference type="RefSeq" id="YP_009147354.1">
    <property type="nucleotide sequence ID" value="NC_027337.1"/>
</dbReference>
<evidence type="ECO:0000313" key="1">
    <source>
        <dbReference type="EMBL" id="AIW02345.1"/>
    </source>
</evidence>
<dbReference type="OrthoDB" id="14658at10239"/>
<dbReference type="EMBL" id="KM657822">
    <property type="protein sequence ID" value="AIW02345.1"/>
    <property type="molecule type" value="Genomic_DNA"/>
</dbReference>
<sequence>MKKILLAAAMVMAMNSPVNATELPNVDLSGVPEDTCQIVKGVALANGELLKPISEESLTEMTDKVTDYQYRVLAEYFLQSANIKEKHRDDIDVQAMLNHRIQFKEDLMQKAMYGVEYFLENRSCTGI</sequence>
<proteinExistence type="predicted"/>
<reference evidence="1 2" key="1">
    <citation type="submission" date="2014-09" db="EMBL/GenBank/DDBJ databases">
        <title>Genome of Escherichia coli infecting bacteriophage vB_EcoM-VpaE1.</title>
        <authorList>
            <person name="Truncaite L."/>
            <person name="Simoliunas E."/>
            <person name="Zajanckauskaite A."/>
            <person name="Kaliniene L."/>
            <person name="Vilkaityte M."/>
            <person name="Meskys R."/>
        </authorList>
    </citation>
    <scope>NUCLEOTIDE SEQUENCE [LARGE SCALE GENOMIC DNA]</scope>
    <source>
        <strain evidence="1">VpaE1</strain>
    </source>
</reference>
<name>A0A0A0RLH8_9CAUD</name>
<protein>
    <submittedName>
        <fullName evidence="1">Uncharacterized protein</fullName>
    </submittedName>
</protein>